<evidence type="ECO:0000313" key="9">
    <source>
        <dbReference type="Proteomes" id="UP001153365"/>
    </source>
</evidence>
<gene>
    <name evidence="8" type="ORF">PPACK8108_LOCUS9200</name>
</gene>
<dbReference type="PANTHER" id="PTHR13044:SF14">
    <property type="entry name" value="CRYPTOCEPHAL, ISOFORM A"/>
    <property type="match status" value="1"/>
</dbReference>
<dbReference type="InterPro" id="IPR004827">
    <property type="entry name" value="bZIP"/>
</dbReference>
<evidence type="ECO:0000256" key="4">
    <source>
        <dbReference type="ARBA" id="ARBA00023163"/>
    </source>
</evidence>
<keyword evidence="4" id="KW-0804">Transcription</keyword>
<feature type="region of interest" description="Disordered" evidence="6">
    <location>
        <begin position="128"/>
        <end position="199"/>
    </location>
</feature>
<feature type="region of interest" description="Disordered" evidence="6">
    <location>
        <begin position="220"/>
        <end position="245"/>
    </location>
</feature>
<evidence type="ECO:0000256" key="1">
    <source>
        <dbReference type="ARBA" id="ARBA00004123"/>
    </source>
</evidence>
<feature type="region of interest" description="Disordered" evidence="6">
    <location>
        <begin position="452"/>
        <end position="495"/>
    </location>
</feature>
<feature type="region of interest" description="Disordered" evidence="6">
    <location>
        <begin position="335"/>
        <end position="359"/>
    </location>
</feature>
<dbReference type="GO" id="GO:0005634">
    <property type="term" value="C:nucleus"/>
    <property type="evidence" value="ECO:0007669"/>
    <property type="project" value="UniProtKB-SubCell"/>
</dbReference>
<feature type="compositionally biased region" description="Pro residues" evidence="6">
    <location>
        <begin position="87"/>
        <end position="100"/>
    </location>
</feature>
<dbReference type="GO" id="GO:0000977">
    <property type="term" value="F:RNA polymerase II transcription regulatory region sequence-specific DNA binding"/>
    <property type="evidence" value="ECO:0007669"/>
    <property type="project" value="TreeGrafter"/>
</dbReference>
<comment type="caution">
    <text evidence="8">The sequence shown here is derived from an EMBL/GenBank/DDBJ whole genome shotgun (WGS) entry which is preliminary data.</text>
</comment>
<feature type="region of interest" description="Disordered" evidence="6">
    <location>
        <begin position="1"/>
        <end position="31"/>
    </location>
</feature>
<keyword evidence="5" id="KW-0539">Nucleus</keyword>
<feature type="compositionally biased region" description="Low complexity" evidence="6">
    <location>
        <begin position="172"/>
        <end position="198"/>
    </location>
</feature>
<dbReference type="GO" id="GO:0001228">
    <property type="term" value="F:DNA-binding transcription activator activity, RNA polymerase II-specific"/>
    <property type="evidence" value="ECO:0007669"/>
    <property type="project" value="TreeGrafter"/>
</dbReference>
<evidence type="ECO:0000256" key="2">
    <source>
        <dbReference type="ARBA" id="ARBA00023015"/>
    </source>
</evidence>
<proteinExistence type="predicted"/>
<name>A0AAV0AWP8_PHAPC</name>
<dbReference type="CDD" id="cd14705">
    <property type="entry name" value="bZIP_Zip1"/>
    <property type="match status" value="1"/>
</dbReference>
<dbReference type="Proteomes" id="UP001153365">
    <property type="component" value="Unassembled WGS sequence"/>
</dbReference>
<evidence type="ECO:0000256" key="3">
    <source>
        <dbReference type="ARBA" id="ARBA00023125"/>
    </source>
</evidence>
<reference evidence="8" key="1">
    <citation type="submission" date="2022-06" db="EMBL/GenBank/DDBJ databases">
        <authorList>
            <consortium name="SYNGENTA / RWTH Aachen University"/>
        </authorList>
    </citation>
    <scope>NUCLEOTIDE SEQUENCE</scope>
</reference>
<feature type="region of interest" description="Disordered" evidence="6">
    <location>
        <begin position="84"/>
        <end position="107"/>
    </location>
</feature>
<evidence type="ECO:0000259" key="7">
    <source>
        <dbReference type="PROSITE" id="PS00036"/>
    </source>
</evidence>
<feature type="compositionally biased region" description="Polar residues" evidence="6">
    <location>
        <begin position="150"/>
        <end position="163"/>
    </location>
</feature>
<feature type="domain" description="BZIP" evidence="7">
    <location>
        <begin position="337"/>
        <end position="351"/>
    </location>
</feature>
<protein>
    <submittedName>
        <fullName evidence="8">Expressed protein</fullName>
    </submittedName>
</protein>
<accession>A0AAV0AWP8</accession>
<dbReference type="PROSITE" id="PS00036">
    <property type="entry name" value="BZIP_BASIC"/>
    <property type="match status" value="1"/>
</dbReference>
<organism evidence="8 9">
    <name type="scientific">Phakopsora pachyrhizi</name>
    <name type="common">Asian soybean rust disease fungus</name>
    <dbReference type="NCBI Taxonomy" id="170000"/>
    <lineage>
        <taxon>Eukaryota</taxon>
        <taxon>Fungi</taxon>
        <taxon>Dikarya</taxon>
        <taxon>Basidiomycota</taxon>
        <taxon>Pucciniomycotina</taxon>
        <taxon>Pucciniomycetes</taxon>
        <taxon>Pucciniales</taxon>
        <taxon>Phakopsoraceae</taxon>
        <taxon>Phakopsora</taxon>
    </lineage>
</organism>
<comment type="subcellular location">
    <subcellularLocation>
        <location evidence="1">Nucleus</location>
    </subcellularLocation>
</comment>
<keyword evidence="9" id="KW-1185">Reference proteome</keyword>
<feature type="compositionally biased region" description="Low complexity" evidence="6">
    <location>
        <begin position="458"/>
        <end position="476"/>
    </location>
</feature>
<feature type="compositionally biased region" description="Polar residues" evidence="6">
    <location>
        <begin position="22"/>
        <end position="31"/>
    </location>
</feature>
<sequence>MNTDNSLLANDFDLSKPCPVPSTVNHSNGSGVPTLLANRKREHIHNSKLVSVPPPLALVPQDRLSRHSSSSSLDQDHVMTARCSQFPMPPHIDPPQPTPSPINQSCRFQPYPHLLSAALDHSKPSLNSACPPNLATNDLHLPPSHHQLVNPGTNPGTPGSSNGLAALVTNCSTSPSLPLDSPLSSSDLNSSCSSSLASGAHPTGAHQGYFPIFNNDPTSQALSSAAPHPPLASRNRSDSAVYPIPPTAYNQAPSYRGYQPLQLGSQRLSLSLAYPTAAFTPSGGSPPLTSSSVASPLFHVDGAGRRHTLSSFASPSSIELGLVGNLDLDESYIKEEKRRRNKESSQRFRDRTRERQREKQERLEYLERRLKELEADLAVARARSSNDEGQAIREEQEMVEVLRRENENLRSALKHADDEIHRLREAAGGPGSRQESSQSPFDIRQVYSSLAQLSPPASNGIGPGSQSSSPPSESNPLQQGGSPDSDLHPNHHIGLGSQSQLCYQIDAGQAPYQLSNTNEFGWAVDRSN</sequence>
<dbReference type="PANTHER" id="PTHR13044">
    <property type="entry name" value="ACTIVATING TRANSCRIPTION FACTOR ATF 4/5"/>
    <property type="match status" value="1"/>
</dbReference>
<dbReference type="AlphaFoldDB" id="A0AAV0AWP8"/>
<keyword evidence="3" id="KW-0238">DNA-binding</keyword>
<evidence type="ECO:0000256" key="6">
    <source>
        <dbReference type="SAM" id="MobiDB-lite"/>
    </source>
</evidence>
<dbReference type="EMBL" id="CALTRL010001968">
    <property type="protein sequence ID" value="CAH7674289.1"/>
    <property type="molecule type" value="Genomic_DNA"/>
</dbReference>
<evidence type="ECO:0000313" key="8">
    <source>
        <dbReference type="EMBL" id="CAH7674289.1"/>
    </source>
</evidence>
<keyword evidence="2" id="KW-0805">Transcription regulation</keyword>
<evidence type="ECO:0000256" key="5">
    <source>
        <dbReference type="ARBA" id="ARBA00023242"/>
    </source>
</evidence>